<evidence type="ECO:0000256" key="1">
    <source>
        <dbReference type="ARBA" id="ARBA00022729"/>
    </source>
</evidence>
<keyword evidence="6" id="KW-1185">Reference proteome</keyword>
<dbReference type="SUPFAM" id="SSF48230">
    <property type="entry name" value="Chondroitin AC/alginate lyase"/>
    <property type="match status" value="1"/>
</dbReference>
<feature type="signal peptide" evidence="3">
    <location>
        <begin position="1"/>
        <end position="19"/>
    </location>
</feature>
<evidence type="ECO:0000256" key="3">
    <source>
        <dbReference type="SAM" id="SignalP"/>
    </source>
</evidence>
<feature type="domain" description="Alginate lyase" evidence="4">
    <location>
        <begin position="73"/>
        <end position="345"/>
    </location>
</feature>
<evidence type="ECO:0000259" key="4">
    <source>
        <dbReference type="Pfam" id="PF05426"/>
    </source>
</evidence>
<name>A0A1V9G1I7_9BACT</name>
<dbReference type="RefSeq" id="WP_158085220.1">
    <property type="nucleotide sequence ID" value="NZ_LVYD01000042.1"/>
</dbReference>
<dbReference type="Gene3D" id="1.50.10.100">
    <property type="entry name" value="Chondroitin AC/alginate lyase"/>
    <property type="match status" value="1"/>
</dbReference>
<feature type="chain" id="PRO_5012303095" description="Alginate lyase domain-containing protein" evidence="3">
    <location>
        <begin position="20"/>
        <end position="395"/>
    </location>
</feature>
<evidence type="ECO:0000313" key="5">
    <source>
        <dbReference type="EMBL" id="OQP64424.1"/>
    </source>
</evidence>
<dbReference type="GO" id="GO:0016829">
    <property type="term" value="F:lyase activity"/>
    <property type="evidence" value="ECO:0007669"/>
    <property type="project" value="UniProtKB-KW"/>
</dbReference>
<proteinExistence type="predicted"/>
<accession>A0A1V9G1I7</accession>
<dbReference type="STRING" id="1703345.A3860_20870"/>
<evidence type="ECO:0000313" key="6">
    <source>
        <dbReference type="Proteomes" id="UP000192796"/>
    </source>
</evidence>
<evidence type="ECO:0000256" key="2">
    <source>
        <dbReference type="ARBA" id="ARBA00023239"/>
    </source>
</evidence>
<dbReference type="GO" id="GO:0042597">
    <property type="term" value="C:periplasmic space"/>
    <property type="evidence" value="ECO:0007669"/>
    <property type="project" value="InterPro"/>
</dbReference>
<protein>
    <recommendedName>
        <fullName evidence="4">Alginate lyase domain-containing protein</fullName>
    </recommendedName>
</protein>
<dbReference type="OrthoDB" id="7210452at2"/>
<dbReference type="AlphaFoldDB" id="A0A1V9G1I7"/>
<reference evidence="5 6" key="1">
    <citation type="submission" date="2016-03" db="EMBL/GenBank/DDBJ databases">
        <title>Niastella vici sp. nov., isolated from farmland soil.</title>
        <authorList>
            <person name="Chen L."/>
            <person name="Wang D."/>
            <person name="Yang S."/>
            <person name="Wang G."/>
        </authorList>
    </citation>
    <scope>NUCLEOTIDE SEQUENCE [LARGE SCALE GENOMIC DNA]</scope>
    <source>
        <strain evidence="5 6">DJ57</strain>
    </source>
</reference>
<dbReference type="EMBL" id="LVYD01000042">
    <property type="protein sequence ID" value="OQP64424.1"/>
    <property type="molecule type" value="Genomic_DNA"/>
</dbReference>
<keyword evidence="2" id="KW-0456">Lyase</keyword>
<sequence length="395" mass="44521">MKKIIYCYLFIHCSLATIAQQPGVLVMDAGKLVTLKNKIQQKDASTLQQVSALRKEADELLNKKPASVIDKAFTPASGDKHDYMSQAPYFWYDSSKPNGLPYMRKDGVRNPEINKITDHKYLSELDNTCRTLALAWYCTGEEKYAAKATALLRYWFLNDATKMNPNLNYAQAIPGINNGRGIGIIETIALTGIADAVALLNGSKALTDADSKGIQQWYAQYLNWMLTSKNGNEEHAAKNNHGTWYYAQSIDFALFTGNTAKAKELIEESKKRMDSQINPEGKMQLELDRTNGLGYTTFNLQAWFRVATLAQHTGIDLWQYKNVQGAGIRTALDWMLPYALGQKQWAYQQIGEYKKNNIYPLLLQAAGIYKDDHYTALAKQVDEEVNDVVVDLLNK</sequence>
<dbReference type="InterPro" id="IPR008397">
    <property type="entry name" value="Alginate_lyase_dom"/>
</dbReference>
<organism evidence="5 6">
    <name type="scientific">Niastella vici</name>
    <dbReference type="NCBI Taxonomy" id="1703345"/>
    <lineage>
        <taxon>Bacteria</taxon>
        <taxon>Pseudomonadati</taxon>
        <taxon>Bacteroidota</taxon>
        <taxon>Chitinophagia</taxon>
        <taxon>Chitinophagales</taxon>
        <taxon>Chitinophagaceae</taxon>
        <taxon>Niastella</taxon>
    </lineage>
</organism>
<keyword evidence="1 3" id="KW-0732">Signal</keyword>
<dbReference type="Pfam" id="PF05426">
    <property type="entry name" value="Alginate_lyase"/>
    <property type="match status" value="1"/>
</dbReference>
<gene>
    <name evidence="5" type="ORF">A3860_20870</name>
</gene>
<dbReference type="Proteomes" id="UP000192796">
    <property type="component" value="Unassembled WGS sequence"/>
</dbReference>
<dbReference type="InterPro" id="IPR008929">
    <property type="entry name" value="Chondroitin_lyas"/>
</dbReference>
<comment type="caution">
    <text evidence="5">The sequence shown here is derived from an EMBL/GenBank/DDBJ whole genome shotgun (WGS) entry which is preliminary data.</text>
</comment>